<evidence type="ECO:0000313" key="2">
    <source>
        <dbReference type="Proteomes" id="UP000297454"/>
    </source>
</evidence>
<sequence>MIKKELNEIKKAIKSDDFSITDVWSTYVNMTKEIIFSTKTNFVVMNEEIREVYATIFSKVLSGTQGKNLITLNFLPEEEVDGGKRDMLYKTVRDSSGEKYQSLIDLIIENYNPKSNYAILIAKGSYDIPRKASDGQFLEDSEDVYNFIVTAICPMNLTKPSLCYKSEQNDFVENPRNWTVQMPETGFLYPTFTNRQSNIYECLYYTRKVVDVHDEFINGVLGCDMKLNPIEQKEKFNEIIESSLPNLKISDFVELNKNITIFTEELKNEGEAPKLKSRQLKEFLSSVGAKNVELEDDLEIMADNVINKNYNIVSGGNIIIRTNNDGILFIEQRIIDGRPCLVIPMDEVELNGIRLN</sequence>
<accession>A0A4R9C200</accession>
<dbReference type="InterPro" id="IPR025466">
    <property type="entry name" value="DUF4317"/>
</dbReference>
<comment type="caution">
    <text evidence="1">The sequence shown here is derived from an EMBL/GenBank/DDBJ whole genome shotgun (WGS) entry which is preliminary data.</text>
</comment>
<name>A0A4R9C200_9FIRM</name>
<evidence type="ECO:0000313" key="1">
    <source>
        <dbReference type="EMBL" id="TFF66825.1"/>
    </source>
</evidence>
<dbReference type="AlphaFoldDB" id="A0A4R9C200"/>
<organism evidence="1 2">
    <name type="scientific">Helcococcus ovis</name>
    <dbReference type="NCBI Taxonomy" id="72026"/>
    <lineage>
        <taxon>Bacteria</taxon>
        <taxon>Bacillati</taxon>
        <taxon>Bacillota</taxon>
        <taxon>Tissierellia</taxon>
        <taxon>Tissierellales</taxon>
        <taxon>Peptoniphilaceae</taxon>
        <taxon>Helcococcus</taxon>
    </lineage>
</organism>
<proteinExistence type="predicted"/>
<dbReference type="RefSeq" id="WP_134744269.1">
    <property type="nucleotide sequence ID" value="NZ_CP119761.1"/>
</dbReference>
<keyword evidence="2" id="KW-1185">Reference proteome</keyword>
<reference evidence="1 2" key="1">
    <citation type="submission" date="2019-01" db="EMBL/GenBank/DDBJ databases">
        <title>Draft Genome Sequences of Helcococcus ovis Strains Isolated from the Uterus and Vagina of Dairy Cows with Metritis.</title>
        <authorList>
            <person name="Cunha F."/>
            <person name="Jeon S.J."/>
            <person name="Kutzer P."/>
            <person name="Galvao K.N."/>
        </authorList>
    </citation>
    <scope>NUCLEOTIDE SEQUENCE [LARGE SCALE GENOMIC DNA]</scope>
    <source>
        <strain evidence="1 2">KG-37</strain>
    </source>
</reference>
<dbReference type="Proteomes" id="UP000297454">
    <property type="component" value="Unassembled WGS sequence"/>
</dbReference>
<protein>
    <submittedName>
        <fullName evidence="1">DUF4317 family protein</fullName>
    </submittedName>
</protein>
<dbReference type="EMBL" id="SCFR01000006">
    <property type="protein sequence ID" value="TFF66825.1"/>
    <property type="molecule type" value="Genomic_DNA"/>
</dbReference>
<gene>
    <name evidence="1" type="ORF">EQF91_02555</name>
</gene>
<dbReference type="Pfam" id="PF14199">
    <property type="entry name" value="DUF4317"/>
    <property type="match status" value="1"/>
</dbReference>